<dbReference type="PANTHER" id="PTHR35402">
    <property type="entry name" value="INTEGRAL MEMBRANE PROTEIN-RELATED"/>
    <property type="match status" value="1"/>
</dbReference>
<keyword evidence="9" id="KW-1185">Reference proteome</keyword>
<dbReference type="InterPro" id="IPR042094">
    <property type="entry name" value="T2SS_GspF_sf"/>
</dbReference>
<feature type="transmembrane region" description="Helical" evidence="6">
    <location>
        <begin position="121"/>
        <end position="146"/>
    </location>
</feature>
<evidence type="ECO:0000313" key="9">
    <source>
        <dbReference type="Proteomes" id="UP000054387"/>
    </source>
</evidence>
<evidence type="ECO:0000256" key="3">
    <source>
        <dbReference type="ARBA" id="ARBA00022692"/>
    </source>
</evidence>
<dbReference type="STRING" id="1514971.AUR64_10255"/>
<dbReference type="InterPro" id="IPR056569">
    <property type="entry name" value="ArlJ-like"/>
</dbReference>
<feature type="transmembrane region" description="Helical" evidence="6">
    <location>
        <begin position="415"/>
        <end position="433"/>
    </location>
</feature>
<dbReference type="AlphaFoldDB" id="A0A0W1RAY0"/>
<feature type="domain" description="Type II secretion system protein GspF" evidence="7">
    <location>
        <begin position="487"/>
        <end position="612"/>
    </location>
</feature>
<comment type="subcellular location">
    <subcellularLocation>
        <location evidence="1">Cell membrane</location>
        <topology evidence="1">Multi-pass membrane protein</topology>
    </subcellularLocation>
</comment>
<keyword evidence="5 6" id="KW-0472">Membrane</keyword>
<proteinExistence type="predicted"/>
<dbReference type="GO" id="GO:0005886">
    <property type="term" value="C:plasma membrane"/>
    <property type="evidence" value="ECO:0007669"/>
    <property type="project" value="UniProtKB-SubCell"/>
</dbReference>
<evidence type="ECO:0000259" key="7">
    <source>
        <dbReference type="Pfam" id="PF00482"/>
    </source>
</evidence>
<keyword evidence="2" id="KW-1003">Cell membrane</keyword>
<evidence type="ECO:0000256" key="2">
    <source>
        <dbReference type="ARBA" id="ARBA00022475"/>
    </source>
</evidence>
<gene>
    <name evidence="8" type="ORF">AUR64_10255</name>
</gene>
<dbReference type="PANTHER" id="PTHR35402:SF1">
    <property type="entry name" value="TYPE II SECRETION SYSTEM PROTEIN GSPF DOMAIN-CONTAINING PROTEIN"/>
    <property type="match status" value="1"/>
</dbReference>
<feature type="transmembrane region" description="Helical" evidence="6">
    <location>
        <begin position="6"/>
        <end position="25"/>
    </location>
</feature>
<evidence type="ECO:0000256" key="5">
    <source>
        <dbReference type="ARBA" id="ARBA00023136"/>
    </source>
</evidence>
<dbReference type="InterPro" id="IPR018076">
    <property type="entry name" value="T2SS_GspF_dom"/>
</dbReference>
<dbReference type="EMBL" id="LOPU01000018">
    <property type="protein sequence ID" value="KTG10502.1"/>
    <property type="molecule type" value="Genomic_DNA"/>
</dbReference>
<organism evidence="8 9">
    <name type="scientific">Haloprofundus marisrubri</name>
    <dbReference type="NCBI Taxonomy" id="1514971"/>
    <lineage>
        <taxon>Archaea</taxon>
        <taxon>Methanobacteriati</taxon>
        <taxon>Methanobacteriota</taxon>
        <taxon>Stenosarchaea group</taxon>
        <taxon>Halobacteria</taxon>
        <taxon>Halobacteriales</taxon>
        <taxon>Haloferacaceae</taxon>
        <taxon>Haloprofundus</taxon>
    </lineage>
</organism>
<feature type="transmembrane region" description="Helical" evidence="6">
    <location>
        <begin position="592"/>
        <end position="617"/>
    </location>
</feature>
<keyword evidence="4 6" id="KW-1133">Transmembrane helix</keyword>
<dbReference type="Gene3D" id="1.20.81.30">
    <property type="entry name" value="Type II secretion system (T2SS), domain F"/>
    <property type="match status" value="1"/>
</dbReference>
<dbReference type="Proteomes" id="UP000054387">
    <property type="component" value="Unassembled WGS sequence"/>
</dbReference>
<evidence type="ECO:0000313" key="8">
    <source>
        <dbReference type="EMBL" id="KTG10502.1"/>
    </source>
</evidence>
<accession>A0A0W1RAY0</accession>
<name>A0A0W1RAY0_9EURY</name>
<feature type="domain" description="Type II secretion system protein GspF" evidence="7">
    <location>
        <begin position="175"/>
        <end position="298"/>
    </location>
</feature>
<comment type="caution">
    <text evidence="8">The sequence shown here is derived from an EMBL/GenBank/DDBJ whole genome shotgun (WGS) entry which is preliminary data.</text>
</comment>
<evidence type="ECO:0000256" key="1">
    <source>
        <dbReference type="ARBA" id="ARBA00004651"/>
    </source>
</evidence>
<feature type="transmembrane region" description="Helical" evidence="6">
    <location>
        <begin position="283"/>
        <end position="306"/>
    </location>
</feature>
<evidence type="ECO:0000256" key="4">
    <source>
        <dbReference type="ARBA" id="ARBA00022989"/>
    </source>
</evidence>
<keyword evidence="3 6" id="KW-0812">Transmembrane</keyword>
<reference evidence="8 9" key="1">
    <citation type="submission" date="2015-12" db="EMBL/GenBank/DDBJ databases">
        <title>Haloprofundus marisrubri gen. nov., sp. nov., an extremely halophilic archaeon isolated from the Discovery deep brine-seawater interface in the Red Sea.</title>
        <authorList>
            <person name="Zhang G."/>
            <person name="Stingl U."/>
            <person name="Rashid M."/>
        </authorList>
    </citation>
    <scope>NUCLEOTIDE SEQUENCE [LARGE SCALE GENOMIC DNA]</scope>
    <source>
        <strain evidence="8 9">SB9</strain>
    </source>
</reference>
<evidence type="ECO:0000256" key="6">
    <source>
        <dbReference type="SAM" id="Phobius"/>
    </source>
</evidence>
<protein>
    <recommendedName>
        <fullName evidence="7">Type II secretion system protein GspF domain-containing protein</fullName>
    </recommendedName>
</protein>
<feature type="transmembrane region" description="Helical" evidence="6">
    <location>
        <begin position="312"/>
        <end position="331"/>
    </location>
</feature>
<feature type="transmembrane region" description="Helical" evidence="6">
    <location>
        <begin position="76"/>
        <end position="101"/>
    </location>
</feature>
<feature type="transmembrane region" description="Helical" evidence="6">
    <location>
        <begin position="445"/>
        <end position="469"/>
    </location>
</feature>
<dbReference type="Pfam" id="PF00482">
    <property type="entry name" value="T2SSF"/>
    <property type="match status" value="2"/>
</dbReference>
<sequence>MFVVGVALAIAFSVLLCVPLCLSLVHAPTNRVFTRAATLVFGEFVADDGPRKARQVDRLRAAHVAETHHTHAARTLLFSAVLALVGASLGAALGLLSIFALESAETLAGTAFVDASGSIRHWARFSVLLLFGGVFAASFGGGCYWLRWYRHAATARTRSNRIDASLPRTVAFTYALSRSGTAFPTVLSTLADNEGVYGEAAAEVGVAVREMETFGIDVLTALSRTARRTPSEDLAEFTENLASVLGSGRNLSGFLRDQYERYETKAESQQLRYLELLATFAEAYVSLLVVGPLLFVTILVVIGLVLSDTLPVLRIIVYLGIPLATFGYVVYVDSLTQSYRPPSNRLDPDDGDGPTNVVADGGATMVEASASASTATDSTLDRWLADWERLRIHDRLRPIRRTLSDPYGALLDRPVRALLFSVPLALLWFGVRVDLSAVSGFGDPVGIVMALDAPFVEASTVAIGGVALVHELRKRRIRAYEAAVPDFLDRLASVNEAGLTVVESFERVANSDLGALTPEVKRLWRDIEWGADVETALARFDRRVDSGMVTRATALVANATRASGDLGPVLRIAADEAEATQRLREERRQEMLTYQMVIYISFFVFLAIVGALTLAFVPAVQEAQAAAPDAGVASGGPAGLIGFSDVAVELYTLTLYHMCAIHAVCSGVVAGQLGEGTPIDGVKHVAVLLALTSLAFLVM</sequence>